<dbReference type="UniPathway" id="UPA00637"/>
<evidence type="ECO:0000256" key="2">
    <source>
        <dbReference type="ARBA" id="ARBA00005001"/>
    </source>
</evidence>
<name>S9NYU8_CYSF2</name>
<feature type="domain" description="Glucan biosynthesis periplasmic MdoG C-terminal" evidence="7">
    <location>
        <begin position="36"/>
        <end position="507"/>
    </location>
</feature>
<dbReference type="GO" id="GO:0051274">
    <property type="term" value="P:beta-glucan biosynthetic process"/>
    <property type="evidence" value="ECO:0007669"/>
    <property type="project" value="TreeGrafter"/>
</dbReference>
<evidence type="ECO:0000256" key="3">
    <source>
        <dbReference type="ARBA" id="ARBA00009284"/>
    </source>
</evidence>
<sequence>MEPMTWAKRWVRGACALGVLGSLVASAAPRATPPTFSAETVRARARELAQKPYRAPAPLPQGAFAGLTYDQYRDIRYRPERALWREAGQPFQAQFFHPGLFYPAPLPMHEVEGGRVTTVRFSPQLFTYGPLVKEPPPSSVEGFAGVRLSGPINRPDYFDEIVVFLGASYFRALGRGNVYGLSARGLAIDTALPEGEEFPLFREFWLEKPKPGADRAVVHALMDSPSVTGAYRFVIIPGERTVMEVEAVLHARKPVKRLGVAPLTSMYLFGENDRGSAEDFRPEVHDSDGLLLWMKGGEHLWRPLQNPSQLSVSSFQVKGLRAFGLLQRDQAFPSYEDLEARYDKRPSVWVEPVGEWGPGTVQLVEIPTQEEVNDNIVAYWVPEKPFGPGAPLSLSWKLHWGSEAPERAQVALSTATRIAAGSTPGARRFVLEFSRGGPEGGEGPVEAVVTASSGQVLRPIAQPNAATGGWRATFELVPAAGTSAPIELRCFLRRGTETLTETWSYPWTP</sequence>
<keyword evidence="5" id="KW-0574">Periplasm</keyword>
<dbReference type="GO" id="GO:0003824">
    <property type="term" value="F:catalytic activity"/>
    <property type="evidence" value="ECO:0007669"/>
    <property type="project" value="InterPro"/>
</dbReference>
<dbReference type="PIRSF" id="PIRSF006281">
    <property type="entry name" value="MdoG"/>
    <property type="match status" value="1"/>
</dbReference>
<comment type="caution">
    <text evidence="8">The sequence shown here is derived from an EMBL/GenBank/DDBJ whole genome shotgun (WGS) entry which is preliminary data.</text>
</comment>
<gene>
    <name evidence="8" type="ORF">D187_007388</name>
</gene>
<dbReference type="GO" id="GO:0030246">
    <property type="term" value="F:carbohydrate binding"/>
    <property type="evidence" value="ECO:0007669"/>
    <property type="project" value="InterPro"/>
</dbReference>
<dbReference type="AlphaFoldDB" id="S9NYU8"/>
<dbReference type="Gene3D" id="2.70.98.10">
    <property type="match status" value="1"/>
</dbReference>
<comment type="pathway">
    <text evidence="2">Glycan metabolism; osmoregulated periplasmic glucan (OPG) biosynthesis.</text>
</comment>
<evidence type="ECO:0000259" key="7">
    <source>
        <dbReference type="Pfam" id="PF04349"/>
    </source>
</evidence>
<dbReference type="Pfam" id="PF04349">
    <property type="entry name" value="MdoG"/>
    <property type="match status" value="1"/>
</dbReference>
<evidence type="ECO:0000256" key="4">
    <source>
        <dbReference type="ARBA" id="ARBA00022729"/>
    </source>
</evidence>
<dbReference type="EMBL" id="ANAH02000066">
    <property type="protein sequence ID" value="EPX56046.1"/>
    <property type="molecule type" value="Genomic_DNA"/>
</dbReference>
<evidence type="ECO:0000256" key="1">
    <source>
        <dbReference type="ARBA" id="ARBA00004418"/>
    </source>
</evidence>
<comment type="subcellular location">
    <subcellularLocation>
        <location evidence="1">Periplasm</location>
    </subcellularLocation>
</comment>
<feature type="signal peptide" evidence="6">
    <location>
        <begin position="1"/>
        <end position="27"/>
    </location>
</feature>
<evidence type="ECO:0000256" key="6">
    <source>
        <dbReference type="SAM" id="SignalP"/>
    </source>
</evidence>
<keyword evidence="9" id="KW-1185">Reference proteome</keyword>
<keyword evidence="4 6" id="KW-0732">Signal</keyword>
<evidence type="ECO:0000256" key="5">
    <source>
        <dbReference type="ARBA" id="ARBA00022764"/>
    </source>
</evidence>
<dbReference type="GO" id="GO:0030288">
    <property type="term" value="C:outer membrane-bounded periplasmic space"/>
    <property type="evidence" value="ECO:0007669"/>
    <property type="project" value="TreeGrafter"/>
</dbReference>
<feature type="chain" id="PRO_5004567280" evidence="6">
    <location>
        <begin position="28"/>
        <end position="509"/>
    </location>
</feature>
<dbReference type="Proteomes" id="UP000011682">
    <property type="component" value="Unassembled WGS sequence"/>
</dbReference>
<dbReference type="FunFam" id="2.70.98.10:FF:000001">
    <property type="entry name" value="Glucans biosynthesis protein G"/>
    <property type="match status" value="1"/>
</dbReference>
<organism evidence="8 9">
    <name type="scientific">Cystobacter fuscus (strain ATCC 25194 / DSM 2262 / NBRC 100088 / M29)</name>
    <dbReference type="NCBI Taxonomy" id="1242864"/>
    <lineage>
        <taxon>Bacteria</taxon>
        <taxon>Pseudomonadati</taxon>
        <taxon>Myxococcota</taxon>
        <taxon>Myxococcia</taxon>
        <taxon>Myxococcales</taxon>
        <taxon>Cystobacterineae</taxon>
        <taxon>Archangiaceae</taxon>
        <taxon>Cystobacter</taxon>
    </lineage>
</organism>
<dbReference type="eggNOG" id="COG3131">
    <property type="taxonomic scope" value="Bacteria"/>
</dbReference>
<protein>
    <submittedName>
        <fullName evidence="8">Glucans biosynthesis protein G</fullName>
    </submittedName>
</protein>
<accession>S9NYU8</accession>
<reference evidence="8" key="1">
    <citation type="submission" date="2013-05" db="EMBL/GenBank/DDBJ databases">
        <title>Genome assembly of Cystobacter fuscus DSM 2262.</title>
        <authorList>
            <person name="Sharma G."/>
            <person name="Khatri I."/>
            <person name="Kaur C."/>
            <person name="Mayilraj S."/>
            <person name="Subramanian S."/>
        </authorList>
    </citation>
    <scope>NUCLEOTIDE SEQUENCE [LARGE SCALE GENOMIC DNA]</scope>
    <source>
        <strain evidence="8">DSM 2262</strain>
    </source>
</reference>
<evidence type="ECO:0000313" key="9">
    <source>
        <dbReference type="Proteomes" id="UP000011682"/>
    </source>
</evidence>
<evidence type="ECO:0000313" key="8">
    <source>
        <dbReference type="EMBL" id="EPX56046.1"/>
    </source>
</evidence>
<dbReference type="InterPro" id="IPR011013">
    <property type="entry name" value="Gal_mutarotase_sf_dom"/>
</dbReference>
<dbReference type="InterPro" id="IPR014438">
    <property type="entry name" value="Glucan_biosyn_MdoG/MdoD"/>
</dbReference>
<dbReference type="InterPro" id="IPR014718">
    <property type="entry name" value="GH-type_carb-bd"/>
</dbReference>
<dbReference type="InterPro" id="IPR007444">
    <property type="entry name" value="Glucan_biosyn_MdoG_C"/>
</dbReference>
<comment type="similarity">
    <text evidence="3">Belongs to the OpgD/OpgG family.</text>
</comment>
<dbReference type="SUPFAM" id="SSF74650">
    <property type="entry name" value="Galactose mutarotase-like"/>
    <property type="match status" value="1"/>
</dbReference>
<dbReference type="SUPFAM" id="SSF81296">
    <property type="entry name" value="E set domains"/>
    <property type="match status" value="1"/>
</dbReference>
<dbReference type="InterPro" id="IPR013783">
    <property type="entry name" value="Ig-like_fold"/>
</dbReference>
<dbReference type="InterPro" id="IPR014756">
    <property type="entry name" value="Ig_E-set"/>
</dbReference>
<proteinExistence type="inferred from homology"/>
<dbReference type="PANTHER" id="PTHR30504:SF2">
    <property type="entry name" value="GLUCANS BIOSYNTHESIS PROTEIN G"/>
    <property type="match status" value="1"/>
</dbReference>
<dbReference type="PANTHER" id="PTHR30504">
    <property type="entry name" value="GLUCANS BIOSYNTHESIS PROTEIN"/>
    <property type="match status" value="1"/>
</dbReference>
<dbReference type="Gene3D" id="2.60.40.10">
    <property type="entry name" value="Immunoglobulins"/>
    <property type="match status" value="1"/>
</dbReference>